<dbReference type="RefSeq" id="WP_067879427.1">
    <property type="nucleotide sequence ID" value="NZ_CP013979.1"/>
</dbReference>
<reference evidence="2" key="2">
    <citation type="submission" date="2016-01" db="EMBL/GenBank/DDBJ databases">
        <title>Complete genome sequence of Agromyces aureus AR33T and comparison with related organisms.</title>
        <authorList>
            <person name="Corretto E."/>
            <person name="Antonielli L."/>
            <person name="Sessitsch A."/>
            <person name="Brader G."/>
        </authorList>
    </citation>
    <scope>NUCLEOTIDE SEQUENCE [LARGE SCALE GENOMIC DNA]</scope>
    <source>
        <strain evidence="2">AR33</strain>
    </source>
</reference>
<accession>A0A191WIQ4</accession>
<gene>
    <name evidence="1" type="ORF">ATC03_16370</name>
</gene>
<protein>
    <submittedName>
        <fullName evidence="1">Uncharacterized protein</fullName>
    </submittedName>
</protein>
<proteinExistence type="predicted"/>
<evidence type="ECO:0000313" key="2">
    <source>
        <dbReference type="Proteomes" id="UP000078437"/>
    </source>
</evidence>
<sequence>MRYLRLASNWLDRNEGDAFTWPYWIDVSVSGPEPKVAVSEGAGHGSAGGRFEPAFVLSRLRDKVGGADGDWLLPHLERLAAGEVVTEAELRSQFAERHGRDPESYDWD</sequence>
<keyword evidence="2" id="KW-1185">Reference proteome</keyword>
<reference evidence="1 2" key="1">
    <citation type="journal article" date="2016" name="Int. J. Syst. Evol. Microbiol.">
        <title>Agromyces aureus sp. nov., isolated from the rhizosphere of Salix caprea L. grown in a heavy-metal-contaminated soil.</title>
        <authorList>
            <person name="Corretto E."/>
            <person name="Antonielli L."/>
            <person name="Sessitsch A."/>
            <person name="Compant S."/>
            <person name="Gorfer M."/>
            <person name="Kuffner M."/>
            <person name="Brader G."/>
        </authorList>
    </citation>
    <scope>NUCLEOTIDE SEQUENCE [LARGE SCALE GENOMIC DNA]</scope>
    <source>
        <strain evidence="1 2">AR33</strain>
    </source>
</reference>
<dbReference type="KEGG" id="agy:ATC03_16370"/>
<organism evidence="1 2">
    <name type="scientific">Agromyces aureus</name>
    <dbReference type="NCBI Taxonomy" id="453304"/>
    <lineage>
        <taxon>Bacteria</taxon>
        <taxon>Bacillati</taxon>
        <taxon>Actinomycetota</taxon>
        <taxon>Actinomycetes</taxon>
        <taxon>Micrococcales</taxon>
        <taxon>Microbacteriaceae</taxon>
        <taxon>Agromyces</taxon>
    </lineage>
</organism>
<dbReference type="Proteomes" id="UP000078437">
    <property type="component" value="Chromosome"/>
</dbReference>
<dbReference type="STRING" id="453304.ATC03_16370"/>
<dbReference type="EMBL" id="CP013979">
    <property type="protein sequence ID" value="ANJ28053.1"/>
    <property type="molecule type" value="Genomic_DNA"/>
</dbReference>
<name>A0A191WIQ4_9MICO</name>
<dbReference type="AlphaFoldDB" id="A0A191WIQ4"/>
<evidence type="ECO:0000313" key="1">
    <source>
        <dbReference type="EMBL" id="ANJ28053.1"/>
    </source>
</evidence>
<dbReference type="OrthoDB" id="8777316at2"/>